<gene>
    <name evidence="6" type="ORF">CNF02_04930</name>
</gene>
<organism evidence="6 7">
    <name type="scientific">OM182 bacterium MED-G28</name>
    <dbReference type="NCBI Taxonomy" id="1986256"/>
    <lineage>
        <taxon>Bacteria</taxon>
        <taxon>Pseudomonadati</taxon>
        <taxon>Pseudomonadota</taxon>
        <taxon>Gammaproteobacteria</taxon>
        <taxon>OMG group</taxon>
        <taxon>OM182 clade</taxon>
    </lineage>
</organism>
<comment type="similarity">
    <text evidence="2">Belongs to the bacterial PQQ dehydrogenase family.</text>
</comment>
<dbReference type="Pfam" id="PF01011">
    <property type="entry name" value="PQQ"/>
    <property type="match status" value="1"/>
</dbReference>
<dbReference type="GO" id="GO:0016491">
    <property type="term" value="F:oxidoreductase activity"/>
    <property type="evidence" value="ECO:0007669"/>
    <property type="project" value="UniProtKB-KW"/>
</dbReference>
<protein>
    <recommendedName>
        <fullName evidence="5">Pyrrolo-quinoline quinone repeat domain-containing protein</fullName>
    </recommendedName>
</protein>
<feature type="chain" id="PRO_5012969725" description="Pyrrolo-quinoline quinone repeat domain-containing protein" evidence="4">
    <location>
        <begin position="19"/>
        <end position="244"/>
    </location>
</feature>
<comment type="caution">
    <text evidence="6">The sequence shown here is derived from an EMBL/GenBank/DDBJ whole genome shotgun (WGS) entry which is preliminary data.</text>
</comment>
<accession>A0A2A5WEJ8</accession>
<dbReference type="PROSITE" id="PS51257">
    <property type="entry name" value="PROKAR_LIPOPROTEIN"/>
    <property type="match status" value="1"/>
</dbReference>
<evidence type="ECO:0000256" key="2">
    <source>
        <dbReference type="ARBA" id="ARBA00008156"/>
    </source>
</evidence>
<evidence type="ECO:0000259" key="5">
    <source>
        <dbReference type="Pfam" id="PF01011"/>
    </source>
</evidence>
<dbReference type="EMBL" id="NTJZ01000003">
    <property type="protein sequence ID" value="PDH34698.1"/>
    <property type="molecule type" value="Genomic_DNA"/>
</dbReference>
<keyword evidence="4" id="KW-0732">Signal</keyword>
<comment type="cofactor">
    <cofactor evidence="1">
        <name>pyrroloquinoline quinone</name>
        <dbReference type="ChEBI" id="CHEBI:58442"/>
    </cofactor>
</comment>
<dbReference type="Gene3D" id="2.140.10.10">
    <property type="entry name" value="Quinoprotein alcohol dehydrogenase-like superfamily"/>
    <property type="match status" value="1"/>
</dbReference>
<proteinExistence type="inferred from homology"/>
<evidence type="ECO:0000313" key="6">
    <source>
        <dbReference type="EMBL" id="PDH34698.1"/>
    </source>
</evidence>
<reference evidence="6 7" key="1">
    <citation type="submission" date="2017-08" db="EMBL/GenBank/DDBJ databases">
        <title>Fine stratification of microbial communities through a metagenomic profile of the photic zone.</title>
        <authorList>
            <person name="Haro-Moreno J.M."/>
            <person name="Lopez-Perez M."/>
            <person name="De La Torre J."/>
            <person name="Picazo A."/>
            <person name="Camacho A."/>
            <person name="Rodriguez-Valera F."/>
        </authorList>
    </citation>
    <scope>NUCLEOTIDE SEQUENCE [LARGE SCALE GENOMIC DNA]</scope>
    <source>
        <strain evidence="6">MED-G28</strain>
    </source>
</reference>
<evidence type="ECO:0000256" key="1">
    <source>
        <dbReference type="ARBA" id="ARBA00001931"/>
    </source>
</evidence>
<dbReference type="SUPFAM" id="SSF50998">
    <property type="entry name" value="Quinoprotein alcohol dehydrogenase-like"/>
    <property type="match status" value="1"/>
</dbReference>
<feature type="non-terminal residue" evidence="6">
    <location>
        <position position="244"/>
    </location>
</feature>
<feature type="signal peptide" evidence="4">
    <location>
        <begin position="1"/>
        <end position="18"/>
    </location>
</feature>
<keyword evidence="3" id="KW-0560">Oxidoreductase</keyword>
<name>A0A2A5WEJ8_9GAMM</name>
<dbReference type="InterPro" id="IPR011047">
    <property type="entry name" value="Quinoprotein_ADH-like_sf"/>
</dbReference>
<evidence type="ECO:0000313" key="7">
    <source>
        <dbReference type="Proteomes" id="UP000219329"/>
    </source>
</evidence>
<sequence length="244" mass="27388">MKKLISVLLVALFVSACGQEQSEMSAADGDWRHHGGNHRSEKYSPLDQVNGSNFGLLEVAWRYRSPDLELPEELAYPTGDYRAMPLVINGVMYVNSNHGLISALDPVTGEEHWVFDPKSYEYGPPLFSPLQTRGIEYWTDGNIERLFIATSGKQLVSVDIETGQPDPNFGDDGYVDLRENFGRFEFEMNNITHGAPPIAVGSTVVVGSKIYDYPMYNRSPPGHVRAYDAYTGQFKWRFNTIPQA</sequence>
<dbReference type="Proteomes" id="UP000219329">
    <property type="component" value="Unassembled WGS sequence"/>
</dbReference>
<dbReference type="PANTHER" id="PTHR32303:SF4">
    <property type="entry name" value="QUINOPROTEIN GLUCOSE DEHYDROGENASE"/>
    <property type="match status" value="1"/>
</dbReference>
<evidence type="ECO:0000256" key="3">
    <source>
        <dbReference type="ARBA" id="ARBA00023002"/>
    </source>
</evidence>
<dbReference type="InterPro" id="IPR002372">
    <property type="entry name" value="PQQ_rpt_dom"/>
</dbReference>
<dbReference type="PANTHER" id="PTHR32303">
    <property type="entry name" value="QUINOPROTEIN ALCOHOL DEHYDROGENASE (CYTOCHROME C)"/>
    <property type="match status" value="1"/>
</dbReference>
<dbReference type="InterPro" id="IPR018391">
    <property type="entry name" value="PQQ_b-propeller_rpt"/>
</dbReference>
<dbReference type="SMART" id="SM00564">
    <property type="entry name" value="PQQ"/>
    <property type="match status" value="2"/>
</dbReference>
<dbReference type="AlphaFoldDB" id="A0A2A5WEJ8"/>
<feature type="domain" description="Pyrrolo-quinoline quinone repeat" evidence="5">
    <location>
        <begin position="31"/>
        <end position="243"/>
    </location>
</feature>
<evidence type="ECO:0000256" key="4">
    <source>
        <dbReference type="SAM" id="SignalP"/>
    </source>
</evidence>